<accession>A0A0L6JRN7</accession>
<proteinExistence type="predicted"/>
<name>A0A0L6JRN7_9FIRM</name>
<evidence type="ECO:0000313" key="2">
    <source>
        <dbReference type="Proteomes" id="UP000036923"/>
    </source>
</evidence>
<dbReference type="AlphaFoldDB" id="A0A0L6JRN7"/>
<gene>
    <name evidence="1" type="ORF">Bccel_3722</name>
</gene>
<sequence length="98" mass="11390">MSEELFESCKEQDFNGTVESSVLIDKIEEAYKVYESCETSLDKWIDDYGEYKIAKLRLEFLRHELINLIKAAEEKGIDVGDDIKSAFFKELEDESPKL</sequence>
<keyword evidence="2" id="KW-1185">Reference proteome</keyword>
<evidence type="ECO:0000313" key="1">
    <source>
        <dbReference type="EMBL" id="KNY28448.1"/>
    </source>
</evidence>
<dbReference type="Proteomes" id="UP000036923">
    <property type="component" value="Unassembled WGS sequence"/>
</dbReference>
<protein>
    <submittedName>
        <fullName evidence="1">Uncharacterized protein</fullName>
    </submittedName>
</protein>
<dbReference type="EMBL" id="LGTC01000001">
    <property type="protein sequence ID" value="KNY28448.1"/>
    <property type="molecule type" value="Genomic_DNA"/>
</dbReference>
<comment type="caution">
    <text evidence="1">The sequence shown here is derived from an EMBL/GenBank/DDBJ whole genome shotgun (WGS) entry which is preliminary data.</text>
</comment>
<reference evidence="2" key="1">
    <citation type="submission" date="2015-07" db="EMBL/GenBank/DDBJ databases">
        <title>Near-Complete Genome Sequence of the Cellulolytic Bacterium Bacteroides (Pseudobacteroides) cellulosolvens ATCC 35603.</title>
        <authorList>
            <person name="Dassa B."/>
            <person name="Utturkar S.M."/>
            <person name="Klingeman D.M."/>
            <person name="Hurt R.A."/>
            <person name="Keller M."/>
            <person name="Xu J."/>
            <person name="Reddy Y.H.K."/>
            <person name="Borovok I."/>
            <person name="Grinberg I.R."/>
            <person name="Lamed R."/>
            <person name="Zhivin O."/>
            <person name="Bayer E.A."/>
            <person name="Brown S.D."/>
        </authorList>
    </citation>
    <scope>NUCLEOTIDE SEQUENCE [LARGE SCALE GENOMIC DNA]</scope>
    <source>
        <strain evidence="2">DSM 2933</strain>
    </source>
</reference>
<organism evidence="1 2">
    <name type="scientific">Pseudobacteroides cellulosolvens ATCC 35603 = DSM 2933</name>
    <dbReference type="NCBI Taxonomy" id="398512"/>
    <lineage>
        <taxon>Bacteria</taxon>
        <taxon>Bacillati</taxon>
        <taxon>Bacillota</taxon>
        <taxon>Clostridia</taxon>
        <taxon>Eubacteriales</taxon>
        <taxon>Oscillospiraceae</taxon>
        <taxon>Pseudobacteroides</taxon>
    </lineage>
</organism>
<dbReference type="RefSeq" id="WP_036938819.1">
    <property type="nucleotide sequence ID" value="NZ_JQKC01000007.1"/>
</dbReference>